<evidence type="ECO:0000259" key="1">
    <source>
        <dbReference type="Pfam" id="PF08241"/>
    </source>
</evidence>
<dbReference type="Gene3D" id="3.40.50.150">
    <property type="entry name" value="Vaccinia Virus protein VP39"/>
    <property type="match status" value="1"/>
</dbReference>
<dbReference type="GO" id="GO:0008757">
    <property type="term" value="F:S-adenosylmethionine-dependent methyltransferase activity"/>
    <property type="evidence" value="ECO:0007669"/>
    <property type="project" value="InterPro"/>
</dbReference>
<dbReference type="GO" id="GO:0032259">
    <property type="term" value="P:methylation"/>
    <property type="evidence" value="ECO:0007669"/>
    <property type="project" value="UniProtKB-KW"/>
</dbReference>
<reference evidence="2 3" key="1">
    <citation type="submission" date="2023-12" db="EMBL/GenBank/DDBJ databases">
        <title>Whole-genome sequencing of halo(alkali)philic microorganisms from hypersaline lakes.</title>
        <authorList>
            <person name="Sorokin D.Y."/>
            <person name="Merkel A.Y."/>
            <person name="Messina E."/>
            <person name="Yakimov M."/>
        </authorList>
    </citation>
    <scope>NUCLEOTIDE SEQUENCE [LARGE SCALE GENOMIC DNA]</scope>
    <source>
        <strain evidence="2 3">AB-CW1</strain>
    </source>
</reference>
<dbReference type="Proteomes" id="UP001302316">
    <property type="component" value="Unassembled WGS sequence"/>
</dbReference>
<keyword evidence="2" id="KW-0808">Transferase</keyword>
<protein>
    <submittedName>
        <fullName evidence="2">Class I SAM-dependent methyltransferase</fullName>
        <ecNumber evidence="2">2.1.-.-</ecNumber>
    </submittedName>
</protein>
<organism evidence="2 3">
    <name type="scientific">Natronospira elongata</name>
    <dbReference type="NCBI Taxonomy" id="3110268"/>
    <lineage>
        <taxon>Bacteria</taxon>
        <taxon>Pseudomonadati</taxon>
        <taxon>Pseudomonadota</taxon>
        <taxon>Gammaproteobacteria</taxon>
        <taxon>Natronospirales</taxon>
        <taxon>Natronospiraceae</taxon>
        <taxon>Natronospira</taxon>
    </lineage>
</organism>
<gene>
    <name evidence="2" type="ORF">VCB98_12615</name>
</gene>
<dbReference type="EC" id="2.1.-.-" evidence="2"/>
<evidence type="ECO:0000313" key="2">
    <source>
        <dbReference type="EMBL" id="MEA5446662.1"/>
    </source>
</evidence>
<name>A0AAP6JHH9_9GAMM</name>
<dbReference type="PANTHER" id="PTHR43591">
    <property type="entry name" value="METHYLTRANSFERASE"/>
    <property type="match status" value="1"/>
</dbReference>
<accession>A0AAP6JHH9</accession>
<dbReference type="CDD" id="cd02440">
    <property type="entry name" value="AdoMet_MTases"/>
    <property type="match status" value="1"/>
</dbReference>
<keyword evidence="3" id="KW-1185">Reference proteome</keyword>
<dbReference type="InterPro" id="IPR013216">
    <property type="entry name" value="Methyltransf_11"/>
</dbReference>
<dbReference type="RefSeq" id="WP_346053089.1">
    <property type="nucleotide sequence ID" value="NZ_JAYGII010000046.1"/>
</dbReference>
<dbReference type="PANTHER" id="PTHR43591:SF24">
    <property type="entry name" value="2-METHOXY-6-POLYPRENYL-1,4-BENZOQUINOL METHYLASE, MITOCHONDRIAL"/>
    <property type="match status" value="1"/>
</dbReference>
<feature type="domain" description="Methyltransferase type 11" evidence="1">
    <location>
        <begin position="60"/>
        <end position="154"/>
    </location>
</feature>
<dbReference type="AlphaFoldDB" id="A0AAP6JHH9"/>
<dbReference type="SUPFAM" id="SSF53335">
    <property type="entry name" value="S-adenosyl-L-methionine-dependent methyltransferases"/>
    <property type="match status" value="1"/>
</dbReference>
<comment type="caution">
    <text evidence="2">The sequence shown here is derived from an EMBL/GenBank/DDBJ whole genome shotgun (WGS) entry which is preliminary data.</text>
</comment>
<sequence>MNQVHSMESGPGVSVQPHHEDAARTWNLGGSHYDNISFGVSDALAHAAQRLNPRPGQEILDVATGTGWTARNMARAGANVTGVDIASELLEAAETLSAHLRPAVRFRQADAERLPFDDGHFDGVISTFGVMFAADQAQAARELARVCRRGGRLSLAVWAPEGAVQEFFGVIGKHSGDPAPEPSPLAWGDPDHARALLGQDFELWFEPGVNHHYFDKVEDAWQWYARGFGPIRQVMKQLSESEQAAFKQDVDAYHGRYATEAGLHIEREYLLITGRRK</sequence>
<proteinExistence type="predicted"/>
<dbReference type="InterPro" id="IPR029063">
    <property type="entry name" value="SAM-dependent_MTases_sf"/>
</dbReference>
<dbReference type="Pfam" id="PF08241">
    <property type="entry name" value="Methyltransf_11"/>
    <property type="match status" value="1"/>
</dbReference>
<keyword evidence="2" id="KW-0489">Methyltransferase</keyword>
<dbReference type="EMBL" id="JAYGII010000046">
    <property type="protein sequence ID" value="MEA5446662.1"/>
    <property type="molecule type" value="Genomic_DNA"/>
</dbReference>
<evidence type="ECO:0000313" key="3">
    <source>
        <dbReference type="Proteomes" id="UP001302316"/>
    </source>
</evidence>